<dbReference type="GO" id="GO:0046872">
    <property type="term" value="F:metal ion binding"/>
    <property type="evidence" value="ECO:0007669"/>
    <property type="project" value="UniProtKB-KW"/>
</dbReference>
<evidence type="ECO:0000256" key="6">
    <source>
        <dbReference type="ARBA" id="ARBA00022758"/>
    </source>
</evidence>
<keyword evidence="11" id="KW-1185">Reference proteome</keyword>
<keyword evidence="5" id="KW-0479">Metal-binding</keyword>
<sequence>MAKFMNNNSNTQLYLQAATVSKRQHRQLMVSTITLRLGPGPSGIPEVPSGSKTLSPRPSLDLSIRPRMESGFSGTIVPEHKGEATHTIPGECERLFCDTLSVIFLGEGRFSRQELLGVDAYQAQPSSLSYEHSQLQDWVEVLDYTSDCIYRGFVTELNEERALFIFFGERALGQGLKTGLIALFELAGLSEFGCSQIIIISKGFTGRHGRAYLVSAEPIACAVSLGTTSSPTDSLPNTIIQNPVSRQLVTGAHTVSDISCAFCGSVLGWKYVAAEEESQRYKVGKFILETKRTMTSSSWESASYADPIALPGLRPLDLEVSGDRVEFDSQDEDECEDLFAGVWSPGLAIRRRSRKLDRHPSIFGITP</sequence>
<dbReference type="PANTHER" id="PTHR13848">
    <property type="entry name" value="PROTEIN YIPPEE-LIKE CG15309-RELATED"/>
    <property type="match status" value="1"/>
</dbReference>
<keyword evidence="7" id="KW-0862">Zinc</keyword>
<dbReference type="Pfam" id="PF02100">
    <property type="entry name" value="ODC_AZ"/>
    <property type="match status" value="1"/>
</dbReference>
<evidence type="ECO:0000256" key="1">
    <source>
        <dbReference type="ARBA" id="ARBA00002307"/>
    </source>
</evidence>
<comment type="caution">
    <text evidence="10">The sequence shown here is derived from an EMBL/GenBank/DDBJ whole genome shotgun (WGS) entry which is preliminary data.</text>
</comment>
<dbReference type="InterPro" id="IPR002993">
    <property type="entry name" value="ODC_AZ"/>
</dbReference>
<comment type="similarity">
    <text evidence="2">Belongs to the yippee family.</text>
</comment>
<protein>
    <recommendedName>
        <fullName evidence="9">Yippee domain-containing protein</fullName>
    </recommendedName>
</protein>
<dbReference type="EMBL" id="SPNV01000034">
    <property type="protein sequence ID" value="KAF5864435.1"/>
    <property type="molecule type" value="Genomic_DNA"/>
</dbReference>
<evidence type="ECO:0000256" key="2">
    <source>
        <dbReference type="ARBA" id="ARBA00005613"/>
    </source>
</evidence>
<dbReference type="InterPro" id="IPR004910">
    <property type="entry name" value="Yippee/Mis18/Cereblon"/>
</dbReference>
<evidence type="ECO:0000313" key="10">
    <source>
        <dbReference type="EMBL" id="KAF5864435.1"/>
    </source>
</evidence>
<evidence type="ECO:0000256" key="7">
    <source>
        <dbReference type="ARBA" id="ARBA00022833"/>
    </source>
</evidence>
<evidence type="ECO:0000256" key="4">
    <source>
        <dbReference type="ARBA" id="ARBA00011486"/>
    </source>
</evidence>
<comment type="subunit">
    <text evidence="4">Interacts with ODC and thereby sterically blocks ODC homodimerization.</text>
</comment>
<comment type="similarity">
    <text evidence="3">Belongs to the ODC antizyme family.</text>
</comment>
<dbReference type="InterPro" id="IPR034751">
    <property type="entry name" value="Yippee"/>
</dbReference>
<evidence type="ECO:0000259" key="9">
    <source>
        <dbReference type="PROSITE" id="PS51792"/>
    </source>
</evidence>
<comment type="function">
    <text evidence="1">Ornithine decarboxylase (ODC) antizyme protein that negatively regulates ODC activity and intracellular polyamine biosynthesis in response to increased intracellular polyamine levels. Binds to ODC monomers, inhibiting the assembly of the functional ODC homodimer, and targets the monomers for ubiquitin-independent proteolytic destruction by the 26S proteasome.</text>
</comment>
<dbReference type="GO" id="GO:0008073">
    <property type="term" value="F:ornithine decarboxylase inhibitor activity"/>
    <property type="evidence" value="ECO:0007669"/>
    <property type="project" value="InterPro"/>
</dbReference>
<dbReference type="GO" id="GO:0075523">
    <property type="term" value="P:viral translational frameshifting"/>
    <property type="evidence" value="ECO:0007669"/>
    <property type="project" value="UniProtKB-KW"/>
</dbReference>
<evidence type="ECO:0000256" key="5">
    <source>
        <dbReference type="ARBA" id="ARBA00022723"/>
    </source>
</evidence>
<proteinExistence type="inferred from homology"/>
<dbReference type="PROSITE" id="PS51792">
    <property type="entry name" value="YIPPEE"/>
    <property type="match status" value="1"/>
</dbReference>
<reference evidence="10 11" key="1">
    <citation type="submission" date="2019-04" db="EMBL/GenBank/DDBJ databases">
        <title>Aspergillus burnettii sp. nov., novel species from soil in southeast Queensland.</title>
        <authorList>
            <person name="Gilchrist C.L.M."/>
            <person name="Pitt J.I."/>
            <person name="Lange L."/>
            <person name="Lacey H.J."/>
            <person name="Vuong D."/>
            <person name="Midgley D.J."/>
            <person name="Greenfield P."/>
            <person name="Bradbury M."/>
            <person name="Lacey E."/>
            <person name="Busk P.K."/>
            <person name="Pilgaard B."/>
            <person name="Chooi Y.H."/>
            <person name="Piggott A.M."/>
        </authorList>
    </citation>
    <scope>NUCLEOTIDE SEQUENCE [LARGE SCALE GENOMIC DNA]</scope>
    <source>
        <strain evidence="10 11">FRR 5400</strain>
    </source>
</reference>
<evidence type="ECO:0000313" key="11">
    <source>
        <dbReference type="Proteomes" id="UP000541154"/>
    </source>
</evidence>
<dbReference type="Pfam" id="PF03226">
    <property type="entry name" value="Yippee-Mis18"/>
    <property type="match status" value="1"/>
</dbReference>
<dbReference type="Proteomes" id="UP000541154">
    <property type="component" value="Unassembled WGS sequence"/>
</dbReference>
<keyword evidence="6" id="KW-0688">Ribosomal frameshifting</keyword>
<feature type="domain" description="Yippee" evidence="9">
    <location>
        <begin position="202"/>
        <end position="297"/>
    </location>
</feature>
<dbReference type="AlphaFoldDB" id="A0A8H6EB55"/>
<organism evidence="10 11">
    <name type="scientific">Petromyces alliaceus</name>
    <name type="common">Aspergillus alliaceus</name>
    <dbReference type="NCBI Taxonomy" id="209559"/>
    <lineage>
        <taxon>Eukaryota</taxon>
        <taxon>Fungi</taxon>
        <taxon>Dikarya</taxon>
        <taxon>Ascomycota</taxon>
        <taxon>Pezizomycotina</taxon>
        <taxon>Eurotiomycetes</taxon>
        <taxon>Eurotiomycetidae</taxon>
        <taxon>Eurotiales</taxon>
        <taxon>Aspergillaceae</taxon>
        <taxon>Aspergillus</taxon>
        <taxon>Aspergillus subgen. Circumdati</taxon>
    </lineage>
</organism>
<gene>
    <name evidence="10" type="ORF">ETB97_007774</name>
</gene>
<accession>A0A8H6EB55</accession>
<dbReference type="InterPro" id="IPR039058">
    <property type="entry name" value="Yippee_fam"/>
</dbReference>
<evidence type="ECO:0000256" key="8">
    <source>
        <dbReference type="SAM" id="MobiDB-lite"/>
    </source>
</evidence>
<feature type="region of interest" description="Disordered" evidence="8">
    <location>
        <begin position="39"/>
        <end position="59"/>
    </location>
</feature>
<evidence type="ECO:0000256" key="3">
    <source>
        <dbReference type="ARBA" id="ARBA00008796"/>
    </source>
</evidence>
<name>A0A8H6EB55_PETAA</name>